<comment type="caution">
    <text evidence="2">The sequence shown here is derived from an EMBL/GenBank/DDBJ whole genome shotgun (WGS) entry which is preliminary data.</text>
</comment>
<proteinExistence type="predicted"/>
<dbReference type="OrthoDB" id="7410112at2"/>
<keyword evidence="3" id="KW-1185">Reference proteome</keyword>
<protein>
    <submittedName>
        <fullName evidence="2">Uncharacterized protein</fullName>
    </submittedName>
</protein>
<keyword evidence="1" id="KW-1133">Transmembrane helix</keyword>
<sequence length="84" mass="9066">MQQPRPDDDQRAKGRFLAINAMRVTGVVMVLMGIAIVRGAIDLPDVAAYVLIALGLVEAFVAPAVLARVWRSSERGDLEGPPRP</sequence>
<name>A0A844YYT1_9SPHN</name>
<accession>A0A844YYT1</accession>
<reference evidence="2 3" key="1">
    <citation type="submission" date="2019-12" db="EMBL/GenBank/DDBJ databases">
        <title>Genomic-based taxomic classification of the family Erythrobacteraceae.</title>
        <authorList>
            <person name="Xu L."/>
        </authorList>
    </citation>
    <scope>NUCLEOTIDE SEQUENCE [LARGE SCALE GENOMIC DNA]</scope>
    <source>
        <strain evidence="2 3">M0322</strain>
    </source>
</reference>
<feature type="transmembrane region" description="Helical" evidence="1">
    <location>
        <begin position="47"/>
        <end position="66"/>
    </location>
</feature>
<dbReference type="EMBL" id="WTYV01000006">
    <property type="protein sequence ID" value="MXO72709.1"/>
    <property type="molecule type" value="Genomic_DNA"/>
</dbReference>
<organism evidence="2 3">
    <name type="scientific">Alteraurantiacibacter buctensis</name>
    <dbReference type="NCBI Taxonomy" id="1503981"/>
    <lineage>
        <taxon>Bacteria</taxon>
        <taxon>Pseudomonadati</taxon>
        <taxon>Pseudomonadota</taxon>
        <taxon>Alphaproteobacteria</taxon>
        <taxon>Sphingomonadales</taxon>
        <taxon>Erythrobacteraceae</taxon>
        <taxon>Alteraurantiacibacter</taxon>
    </lineage>
</organism>
<keyword evidence="1" id="KW-0812">Transmembrane</keyword>
<feature type="transmembrane region" description="Helical" evidence="1">
    <location>
        <begin position="21"/>
        <end position="41"/>
    </location>
</feature>
<dbReference type="RefSeq" id="WP_160772650.1">
    <property type="nucleotide sequence ID" value="NZ_WTYV01000006.1"/>
</dbReference>
<dbReference type="AlphaFoldDB" id="A0A844YYT1"/>
<evidence type="ECO:0000313" key="2">
    <source>
        <dbReference type="EMBL" id="MXO72709.1"/>
    </source>
</evidence>
<gene>
    <name evidence="2" type="ORF">GRI99_13835</name>
</gene>
<keyword evidence="1" id="KW-0472">Membrane</keyword>
<dbReference type="Proteomes" id="UP000466966">
    <property type="component" value="Unassembled WGS sequence"/>
</dbReference>
<evidence type="ECO:0000256" key="1">
    <source>
        <dbReference type="SAM" id="Phobius"/>
    </source>
</evidence>
<evidence type="ECO:0000313" key="3">
    <source>
        <dbReference type="Proteomes" id="UP000466966"/>
    </source>
</evidence>